<dbReference type="EMBL" id="MU620893">
    <property type="protein sequence ID" value="KAI8584264.1"/>
    <property type="molecule type" value="Genomic_DNA"/>
</dbReference>
<evidence type="ECO:0000256" key="2">
    <source>
        <dbReference type="ARBA" id="ARBA00004584"/>
    </source>
</evidence>
<dbReference type="RefSeq" id="XP_051449268.1">
    <property type="nucleotide sequence ID" value="XM_051585292.1"/>
</dbReference>
<keyword evidence="5" id="KW-0539">Nucleus</keyword>
<sequence length="398" mass="45708">MLQAGTRRHQPTLVPWTDSLRRLLGKHTKETLLSVVEEWFRNTDTLPHGKADDDDDDDDQSLEVGTLADYELLRQSQVHNVANRIITLDWPKGLTHDQVAMLDLVWLQNRYLTGRTWRVWRLKSDETRPDLHLHMEPAELQKRMRRHFTAYFSRCHIYVSACTLHPTTREETPTIWIRISFYDTSPNIPLNSSNIYLVHFPGSDTILCGSNIRPDVKQFVLQVLVEAFNAATLWEQDLKSKHISSLYQLTLYRDSQGPWSQYRLNEVDANPLAPPSKWPSQEPSKYVTGREASRRIQPIDASIVNERARKVTAKFGNNPLIGPERFQVKIRMPLASSSQNQLWDCKLRFDGKNVSEGLKQLLARGVIDAATMPEWLADISSASTNTITITPEGLEEDE</sequence>
<dbReference type="PANTHER" id="PTHR46790:SF1">
    <property type="entry name" value="CENTROMERE PROTEIN N"/>
    <property type="match status" value="1"/>
</dbReference>
<evidence type="ECO:0000313" key="8">
    <source>
        <dbReference type="Proteomes" id="UP001206595"/>
    </source>
</evidence>
<dbReference type="GeneID" id="75910641"/>
<keyword evidence="8" id="KW-1185">Reference proteome</keyword>
<comment type="subcellular location">
    <subcellularLocation>
        <location evidence="2">Chromosome</location>
        <location evidence="2">Centromere</location>
    </subcellularLocation>
    <subcellularLocation>
        <location evidence="1">Nucleus</location>
    </subcellularLocation>
</comment>
<dbReference type="Pfam" id="PF05238">
    <property type="entry name" value="CENP-N"/>
    <property type="match status" value="1"/>
</dbReference>
<name>A0AAD5HIP9_UMBRA</name>
<evidence type="ECO:0000256" key="1">
    <source>
        <dbReference type="ARBA" id="ARBA00004123"/>
    </source>
</evidence>
<comment type="similarity">
    <text evidence="3">Belongs to the CENP-N/CHL4 family.</text>
</comment>
<dbReference type="PANTHER" id="PTHR46790">
    <property type="entry name" value="CENTROMERE PROTEIN N"/>
    <property type="match status" value="1"/>
</dbReference>
<evidence type="ECO:0000313" key="7">
    <source>
        <dbReference type="EMBL" id="KAI8584264.1"/>
    </source>
</evidence>
<gene>
    <name evidence="7" type="ORF">K450DRAFT_218963</name>
</gene>
<reference evidence="7" key="1">
    <citation type="submission" date="2021-06" db="EMBL/GenBank/DDBJ databases">
        <authorList>
            <consortium name="DOE Joint Genome Institute"/>
            <person name="Mondo S.J."/>
            <person name="Amses K.R."/>
            <person name="Simmons D.R."/>
            <person name="Longcore J.E."/>
            <person name="Seto K."/>
            <person name="Alves G.H."/>
            <person name="Bonds A.E."/>
            <person name="Quandt C.A."/>
            <person name="Davis W.J."/>
            <person name="Chang Y."/>
            <person name="Letcher P.M."/>
            <person name="Powell M.J."/>
            <person name="Kuo A."/>
            <person name="Labutti K."/>
            <person name="Pangilinan J."/>
            <person name="Andreopoulos W."/>
            <person name="Tritt A."/>
            <person name="Riley R."/>
            <person name="Hundley H."/>
            <person name="Johnson J."/>
            <person name="Lipzen A."/>
            <person name="Barry K."/>
            <person name="Berbee M.L."/>
            <person name="Buchler N.E."/>
            <person name="Grigoriev I.V."/>
            <person name="Spatafora J.W."/>
            <person name="Stajich J.E."/>
            <person name="James T.Y."/>
        </authorList>
    </citation>
    <scope>NUCLEOTIDE SEQUENCE</scope>
    <source>
        <strain evidence="7">AG</strain>
    </source>
</reference>
<evidence type="ECO:0000256" key="3">
    <source>
        <dbReference type="ARBA" id="ARBA00005566"/>
    </source>
</evidence>
<comment type="caution">
    <text evidence="7">The sequence shown here is derived from an EMBL/GenBank/DDBJ whole genome shotgun (WGS) entry which is preliminary data.</text>
</comment>
<dbReference type="GO" id="GO:0007059">
    <property type="term" value="P:chromosome segregation"/>
    <property type="evidence" value="ECO:0007669"/>
    <property type="project" value="InterPro"/>
</dbReference>
<reference evidence="7" key="2">
    <citation type="journal article" date="2022" name="Proc. Natl. Acad. Sci. U.S.A.">
        <title>Diploid-dominant life cycles characterize the early evolution of Fungi.</title>
        <authorList>
            <person name="Amses K.R."/>
            <person name="Simmons D.R."/>
            <person name="Longcore J.E."/>
            <person name="Mondo S.J."/>
            <person name="Seto K."/>
            <person name="Jeronimo G.H."/>
            <person name="Bonds A.E."/>
            <person name="Quandt C.A."/>
            <person name="Davis W.J."/>
            <person name="Chang Y."/>
            <person name="Federici B.A."/>
            <person name="Kuo A."/>
            <person name="LaButti K."/>
            <person name="Pangilinan J."/>
            <person name="Andreopoulos W."/>
            <person name="Tritt A."/>
            <person name="Riley R."/>
            <person name="Hundley H."/>
            <person name="Johnson J."/>
            <person name="Lipzen A."/>
            <person name="Barry K."/>
            <person name="Lang B.F."/>
            <person name="Cuomo C.A."/>
            <person name="Buchler N.E."/>
            <person name="Grigoriev I.V."/>
            <person name="Spatafora J.W."/>
            <person name="Stajich J.E."/>
            <person name="James T.Y."/>
        </authorList>
    </citation>
    <scope>NUCLEOTIDE SEQUENCE</scope>
    <source>
        <strain evidence="7">AG</strain>
    </source>
</reference>
<dbReference type="Gene3D" id="3.10.20.720">
    <property type="match status" value="1"/>
</dbReference>
<accession>A0AAD5HIP9</accession>
<evidence type="ECO:0000256" key="4">
    <source>
        <dbReference type="ARBA" id="ARBA00022454"/>
    </source>
</evidence>
<keyword evidence="6" id="KW-0137">Centromere</keyword>
<dbReference type="GO" id="GO:0000775">
    <property type="term" value="C:chromosome, centromeric region"/>
    <property type="evidence" value="ECO:0007669"/>
    <property type="project" value="UniProtKB-SubCell"/>
</dbReference>
<protein>
    <recommendedName>
        <fullName evidence="9">Centromere protein Chl4/mis15/CENP-N</fullName>
    </recommendedName>
</protein>
<keyword evidence="4" id="KW-0158">Chromosome</keyword>
<evidence type="ECO:0000256" key="6">
    <source>
        <dbReference type="ARBA" id="ARBA00023328"/>
    </source>
</evidence>
<evidence type="ECO:0000256" key="5">
    <source>
        <dbReference type="ARBA" id="ARBA00023242"/>
    </source>
</evidence>
<dbReference type="InterPro" id="IPR007902">
    <property type="entry name" value="Chl4/mis15/CENP-N"/>
</dbReference>
<dbReference type="InterPro" id="IPR052011">
    <property type="entry name" value="CENP-NAC/CAD_complex"/>
</dbReference>
<proteinExistence type="inferred from homology"/>
<dbReference type="Proteomes" id="UP001206595">
    <property type="component" value="Unassembled WGS sequence"/>
</dbReference>
<evidence type="ECO:0008006" key="9">
    <source>
        <dbReference type="Google" id="ProtNLM"/>
    </source>
</evidence>
<dbReference type="GO" id="GO:0005654">
    <property type="term" value="C:nucleoplasm"/>
    <property type="evidence" value="ECO:0007669"/>
    <property type="project" value="TreeGrafter"/>
</dbReference>
<dbReference type="AlphaFoldDB" id="A0AAD5HIP9"/>
<dbReference type="GO" id="GO:0034080">
    <property type="term" value="P:CENP-A containing chromatin assembly"/>
    <property type="evidence" value="ECO:0007669"/>
    <property type="project" value="InterPro"/>
</dbReference>
<organism evidence="7 8">
    <name type="scientific">Umbelopsis ramanniana AG</name>
    <dbReference type="NCBI Taxonomy" id="1314678"/>
    <lineage>
        <taxon>Eukaryota</taxon>
        <taxon>Fungi</taxon>
        <taxon>Fungi incertae sedis</taxon>
        <taxon>Mucoromycota</taxon>
        <taxon>Mucoromycotina</taxon>
        <taxon>Umbelopsidomycetes</taxon>
        <taxon>Umbelopsidales</taxon>
        <taxon>Umbelopsidaceae</taxon>
        <taxon>Umbelopsis</taxon>
    </lineage>
</organism>